<dbReference type="GO" id="GO:0005886">
    <property type="term" value="C:plasma membrane"/>
    <property type="evidence" value="ECO:0007669"/>
    <property type="project" value="TreeGrafter"/>
</dbReference>
<organism evidence="10 11">
    <name type="scientific">Phascolarctos cinereus</name>
    <name type="common">Koala</name>
    <dbReference type="NCBI Taxonomy" id="38626"/>
    <lineage>
        <taxon>Eukaryota</taxon>
        <taxon>Metazoa</taxon>
        <taxon>Chordata</taxon>
        <taxon>Craniata</taxon>
        <taxon>Vertebrata</taxon>
        <taxon>Euteleostomi</taxon>
        <taxon>Mammalia</taxon>
        <taxon>Metatheria</taxon>
        <taxon>Diprotodontia</taxon>
        <taxon>Phascolarctidae</taxon>
        <taxon>Phascolarctos</taxon>
    </lineage>
</organism>
<comment type="function">
    <text evidence="7">Reversible hydration of carbon dioxide.</text>
</comment>
<dbReference type="SUPFAM" id="SSF51069">
    <property type="entry name" value="Carbonic anhydrase"/>
    <property type="match status" value="1"/>
</dbReference>
<keyword evidence="6 7" id="KW-0456">Lyase</keyword>
<dbReference type="CTD" id="765"/>
<dbReference type="GO" id="GO:0004089">
    <property type="term" value="F:carbonate dehydratase activity"/>
    <property type="evidence" value="ECO:0007669"/>
    <property type="project" value="UniProtKB-UniRule"/>
</dbReference>
<feature type="domain" description="Alpha-carbonic anhydrase" evidence="9">
    <location>
        <begin position="108"/>
        <end position="361"/>
    </location>
</feature>
<evidence type="ECO:0000313" key="11">
    <source>
        <dbReference type="RefSeq" id="XP_020835327.1"/>
    </source>
</evidence>
<dbReference type="FunCoup" id="A0A6P5JM10">
    <property type="interactions" value="62"/>
</dbReference>
<protein>
    <recommendedName>
        <fullName evidence="2 7">Carbonic anhydrase</fullName>
        <ecNumber evidence="2 7">4.2.1.1</ecNumber>
    </recommendedName>
</protein>
<evidence type="ECO:0000256" key="4">
    <source>
        <dbReference type="ARBA" id="ARBA00022833"/>
    </source>
</evidence>
<dbReference type="PROSITE" id="PS00162">
    <property type="entry name" value="ALPHA_CA_1"/>
    <property type="match status" value="1"/>
</dbReference>
<feature type="compositionally biased region" description="Basic and acidic residues" evidence="8">
    <location>
        <begin position="30"/>
        <end position="42"/>
    </location>
</feature>
<proteinExistence type="inferred from homology"/>
<dbReference type="InterPro" id="IPR023561">
    <property type="entry name" value="Carbonic_anhydrase_a-class"/>
</dbReference>
<accession>A0A6P5JM10</accession>
<evidence type="ECO:0000259" key="9">
    <source>
        <dbReference type="PROSITE" id="PS51144"/>
    </source>
</evidence>
<evidence type="ECO:0000256" key="6">
    <source>
        <dbReference type="ARBA" id="ARBA00023239"/>
    </source>
</evidence>
<keyword evidence="10" id="KW-1185">Reference proteome</keyword>
<dbReference type="RefSeq" id="XP_020835327.1">
    <property type="nucleotide sequence ID" value="XM_020979668.1"/>
</dbReference>
<dbReference type="InParanoid" id="A0A6P5JM10"/>
<gene>
    <name evidence="11" type="primary">CA6</name>
</gene>
<dbReference type="PANTHER" id="PTHR18952:SF278">
    <property type="entry name" value="CARBONIC ANHYDRASE"/>
    <property type="match status" value="1"/>
</dbReference>
<dbReference type="AlphaFoldDB" id="A0A6P5JM10"/>
<keyword evidence="3 7" id="KW-0479">Metal-binding</keyword>
<sequence length="388" mass="43536">MRTPSLLWVGDGVVMERLPHFGSQPGLGRQTDRESTQDKESQDVQTFQNNDIFRILASGKRGLQKLPFSRALKIAATCPGSDFRLSCTMRTLVALLPLLLIPHTEGSGHWTYPDNEWSEQYPTCAGKSQSPINIETENVLENRTLGTLELTGYGLQDGEFLLINNGHSIQLSLPSSMHIIRGLPQVYTAAQLHFHWGGKTAESHGSEHLINGVQFDSEMHIVHYNSEKYGSFDEAQTEPEGLSVLTVLIQAKKGQDNIYYEKIFSHLSEIQNVGENVTLNSIDVEHLLPHDSSRFFRYFGSLTTPPCTQNVIWTVLVNPATISTAQLEKLQNSVLNSNNQILQNNFREVKPLNQRRVEANFSPKGKGKESRLWSRFLPKPQVQGSQEA</sequence>
<dbReference type="GeneID" id="110203177"/>
<dbReference type="Pfam" id="PF00194">
    <property type="entry name" value="Carb_anhydrase"/>
    <property type="match status" value="1"/>
</dbReference>
<dbReference type="PROSITE" id="PS51144">
    <property type="entry name" value="ALPHA_CA_2"/>
    <property type="match status" value="1"/>
</dbReference>
<evidence type="ECO:0000256" key="2">
    <source>
        <dbReference type="ARBA" id="ARBA00012925"/>
    </source>
</evidence>
<evidence type="ECO:0000256" key="5">
    <source>
        <dbReference type="ARBA" id="ARBA00023180"/>
    </source>
</evidence>
<name>A0A6P5JM10_PHACI</name>
<dbReference type="GO" id="GO:0008270">
    <property type="term" value="F:zinc ion binding"/>
    <property type="evidence" value="ECO:0007669"/>
    <property type="project" value="UniProtKB-UniRule"/>
</dbReference>
<dbReference type="KEGG" id="pcw:110203177"/>
<comment type="similarity">
    <text evidence="1 7">Belongs to the alpha-carbonic anhydrase family.</text>
</comment>
<dbReference type="Gene3D" id="3.10.200.10">
    <property type="entry name" value="Alpha carbonic anhydrase"/>
    <property type="match status" value="1"/>
</dbReference>
<evidence type="ECO:0000313" key="10">
    <source>
        <dbReference type="Proteomes" id="UP000515140"/>
    </source>
</evidence>
<keyword evidence="5" id="KW-0325">Glycoprotein</keyword>
<dbReference type="InterPro" id="IPR018338">
    <property type="entry name" value="Carbonic_anhydrase_a-class_CS"/>
</dbReference>
<dbReference type="FunFam" id="3.10.200.10:FF:000003">
    <property type="entry name" value="Carbonic anhydrase 12"/>
    <property type="match status" value="1"/>
</dbReference>
<dbReference type="SMART" id="SM01057">
    <property type="entry name" value="Carb_anhydrase"/>
    <property type="match status" value="1"/>
</dbReference>
<evidence type="ECO:0000256" key="7">
    <source>
        <dbReference type="RuleBase" id="RU367011"/>
    </source>
</evidence>
<reference evidence="11" key="1">
    <citation type="submission" date="2025-08" db="UniProtKB">
        <authorList>
            <consortium name="RefSeq"/>
        </authorList>
    </citation>
    <scope>IDENTIFICATION</scope>
    <source>
        <tissue evidence="11">Spleen</tissue>
    </source>
</reference>
<keyword evidence="4 7" id="KW-0862">Zinc</keyword>
<dbReference type="PANTHER" id="PTHR18952">
    <property type="entry name" value="CARBONIC ANHYDRASE"/>
    <property type="match status" value="1"/>
</dbReference>
<dbReference type="EC" id="4.2.1.1" evidence="2 7"/>
<evidence type="ECO:0000256" key="1">
    <source>
        <dbReference type="ARBA" id="ARBA00010718"/>
    </source>
</evidence>
<dbReference type="Proteomes" id="UP000515140">
    <property type="component" value="Unplaced"/>
</dbReference>
<evidence type="ECO:0000256" key="8">
    <source>
        <dbReference type="SAM" id="MobiDB-lite"/>
    </source>
</evidence>
<feature type="region of interest" description="Disordered" evidence="8">
    <location>
        <begin position="19"/>
        <end position="42"/>
    </location>
</feature>
<evidence type="ECO:0000256" key="3">
    <source>
        <dbReference type="ARBA" id="ARBA00022723"/>
    </source>
</evidence>
<dbReference type="InterPro" id="IPR001148">
    <property type="entry name" value="CA_dom"/>
</dbReference>
<dbReference type="InterPro" id="IPR036398">
    <property type="entry name" value="CA_dom_sf"/>
</dbReference>
<comment type="cofactor">
    <cofactor evidence="7">
        <name>Zn(2+)</name>
        <dbReference type="ChEBI" id="CHEBI:29105"/>
    </cofactor>
</comment>
<comment type="catalytic activity">
    <reaction evidence="7">
        <text>hydrogencarbonate + H(+) = CO2 + H2O</text>
        <dbReference type="Rhea" id="RHEA:10748"/>
        <dbReference type="ChEBI" id="CHEBI:15377"/>
        <dbReference type="ChEBI" id="CHEBI:15378"/>
        <dbReference type="ChEBI" id="CHEBI:16526"/>
        <dbReference type="ChEBI" id="CHEBI:17544"/>
        <dbReference type="EC" id="4.2.1.1"/>
    </reaction>
</comment>